<keyword evidence="3" id="KW-1185">Reference proteome</keyword>
<evidence type="ECO:0000256" key="1">
    <source>
        <dbReference type="SAM" id="Phobius"/>
    </source>
</evidence>
<feature type="transmembrane region" description="Helical" evidence="1">
    <location>
        <begin position="71"/>
        <end position="91"/>
    </location>
</feature>
<name>A0A8J3NGP7_9ACTN</name>
<proteinExistence type="predicted"/>
<keyword evidence="1" id="KW-1133">Transmembrane helix</keyword>
<evidence type="ECO:0000313" key="3">
    <source>
        <dbReference type="Proteomes" id="UP000612808"/>
    </source>
</evidence>
<sequence>MAGRWDVRRVCYRWGMDPHEDRPLWRRIVFPFGGARTDADVRLRLMVPAAVLALAGAVEIVRAVAAHDLTPYTVVAVVVVAVCAPFAVVLWRRGRSG</sequence>
<dbReference type="Proteomes" id="UP000612808">
    <property type="component" value="Unassembled WGS sequence"/>
</dbReference>
<feature type="transmembrane region" description="Helical" evidence="1">
    <location>
        <begin position="45"/>
        <end position="65"/>
    </location>
</feature>
<accession>A0A8J3NGP7</accession>
<gene>
    <name evidence="2" type="ORF">Aru02nite_70940</name>
</gene>
<protein>
    <submittedName>
        <fullName evidence="2">Uncharacterized protein</fullName>
    </submittedName>
</protein>
<reference evidence="2" key="1">
    <citation type="submission" date="2021-01" db="EMBL/GenBank/DDBJ databases">
        <title>Whole genome shotgun sequence of Actinocatenispora rupis NBRC 107355.</title>
        <authorList>
            <person name="Komaki H."/>
            <person name="Tamura T."/>
        </authorList>
    </citation>
    <scope>NUCLEOTIDE SEQUENCE</scope>
    <source>
        <strain evidence="2">NBRC 107355</strain>
    </source>
</reference>
<organism evidence="2 3">
    <name type="scientific">Actinocatenispora rupis</name>
    <dbReference type="NCBI Taxonomy" id="519421"/>
    <lineage>
        <taxon>Bacteria</taxon>
        <taxon>Bacillati</taxon>
        <taxon>Actinomycetota</taxon>
        <taxon>Actinomycetes</taxon>
        <taxon>Micromonosporales</taxon>
        <taxon>Micromonosporaceae</taxon>
        <taxon>Actinocatenispora</taxon>
    </lineage>
</organism>
<keyword evidence="1" id="KW-0812">Transmembrane</keyword>
<comment type="caution">
    <text evidence="2">The sequence shown here is derived from an EMBL/GenBank/DDBJ whole genome shotgun (WGS) entry which is preliminary data.</text>
</comment>
<evidence type="ECO:0000313" key="2">
    <source>
        <dbReference type="EMBL" id="GID16205.1"/>
    </source>
</evidence>
<dbReference type="EMBL" id="BOMB01000054">
    <property type="protein sequence ID" value="GID16205.1"/>
    <property type="molecule type" value="Genomic_DNA"/>
</dbReference>
<dbReference type="AlphaFoldDB" id="A0A8J3NGP7"/>
<keyword evidence="1" id="KW-0472">Membrane</keyword>